<dbReference type="SMART" id="SM00382">
    <property type="entry name" value="AAA"/>
    <property type="match status" value="1"/>
</dbReference>
<dbReference type="FunFam" id="3.40.50.300:FF:000042">
    <property type="entry name" value="Maltose/maltodextrin ABC transporter, ATP-binding protein"/>
    <property type="match status" value="1"/>
</dbReference>
<dbReference type="SUPFAM" id="SSF50331">
    <property type="entry name" value="MOP-like"/>
    <property type="match status" value="1"/>
</dbReference>
<dbReference type="Gene3D" id="2.40.50.100">
    <property type="match status" value="1"/>
</dbReference>
<dbReference type="CDD" id="cd03301">
    <property type="entry name" value="ABC_MalK_N"/>
    <property type="match status" value="1"/>
</dbReference>
<dbReference type="HOGENOM" id="CLU_000604_1_1_12"/>
<dbReference type="InterPro" id="IPR047641">
    <property type="entry name" value="ABC_transpr_MalK/UgpC-like"/>
</dbReference>
<dbReference type="Proteomes" id="UP000005632">
    <property type="component" value="Chromosome"/>
</dbReference>
<dbReference type="STRING" id="158190.SpiGrapes_1167"/>
<keyword evidence="5" id="KW-0762">Sugar transport</keyword>
<dbReference type="InterPro" id="IPR040582">
    <property type="entry name" value="OB_MalK-like"/>
</dbReference>
<evidence type="ECO:0000259" key="4">
    <source>
        <dbReference type="PROSITE" id="PS50893"/>
    </source>
</evidence>
<dbReference type="Pfam" id="PF17912">
    <property type="entry name" value="OB_MalK"/>
    <property type="match status" value="1"/>
</dbReference>
<dbReference type="InterPro" id="IPR008995">
    <property type="entry name" value="Mo/tungstate-bd_C_term_dom"/>
</dbReference>
<dbReference type="GO" id="GO:0016887">
    <property type="term" value="F:ATP hydrolysis activity"/>
    <property type="evidence" value="ECO:0007669"/>
    <property type="project" value="InterPro"/>
</dbReference>
<dbReference type="Pfam" id="PF00005">
    <property type="entry name" value="ABC_tran"/>
    <property type="match status" value="1"/>
</dbReference>
<dbReference type="GO" id="GO:0008643">
    <property type="term" value="P:carbohydrate transport"/>
    <property type="evidence" value="ECO:0007669"/>
    <property type="project" value="InterPro"/>
</dbReference>
<organism evidence="5 6">
    <name type="scientific">Sphaerochaeta pleomorpha (strain ATCC BAA-1885 / DSM 22778 / Grapes)</name>
    <dbReference type="NCBI Taxonomy" id="158190"/>
    <lineage>
        <taxon>Bacteria</taxon>
        <taxon>Pseudomonadati</taxon>
        <taxon>Spirochaetota</taxon>
        <taxon>Spirochaetia</taxon>
        <taxon>Spirochaetales</taxon>
        <taxon>Sphaerochaetaceae</taxon>
        <taxon>Sphaerochaeta</taxon>
    </lineage>
</organism>
<dbReference type="eggNOG" id="COG3842">
    <property type="taxonomic scope" value="Bacteria"/>
</dbReference>
<dbReference type="InterPro" id="IPR017871">
    <property type="entry name" value="ABC_transporter-like_CS"/>
</dbReference>
<dbReference type="PROSITE" id="PS50893">
    <property type="entry name" value="ABC_TRANSPORTER_2"/>
    <property type="match status" value="1"/>
</dbReference>
<dbReference type="RefSeq" id="WP_014269833.1">
    <property type="nucleotide sequence ID" value="NC_016633.1"/>
</dbReference>
<dbReference type="PROSITE" id="PS00211">
    <property type="entry name" value="ABC_TRANSPORTER_1"/>
    <property type="match status" value="1"/>
</dbReference>
<keyword evidence="6" id="KW-1185">Reference proteome</keyword>
<sequence length="372" mass="41141">MATVQLKNICKVYEGGVKAVDNVNIDVKDRDFVVLVGPSGCGKSTTLRMIAGLEDITSGELYIDGNLVNDVPPKDRDIAMVFQNYALYPHMTVYDNMAFGLKIRKFPKEEIDQRVREAAKILEIEELLDRKPKALSGGQRQRVAVGRAIVRKPKVFLFDEPLSNLDAKLRVQMRAEISSLHNRLKATMIYVTHDQVEALTMATQIVVMKFGVIQQIGGPLPLYNEPNNKFVAGFIGSPPMNFLETAVEADGTDIYVNEGSFRLKVNAEQKKFLTPYVGKSVTFGIRPEDVTFSHTPKDGETIDGHVSVVEPLGSETHVYVATTKSQVIGKIDPNITIAVDTKISLIPDIAKAKFFDLETEAVINSSKKAAKK</sequence>
<dbReference type="InterPro" id="IPR027417">
    <property type="entry name" value="P-loop_NTPase"/>
</dbReference>
<dbReference type="EMBL" id="CP003155">
    <property type="protein sequence ID" value="AEV28984.1"/>
    <property type="molecule type" value="Genomic_DNA"/>
</dbReference>
<accession>G8QSM3</accession>
<name>G8QSM3_SPHPG</name>
<dbReference type="Gene3D" id="2.40.50.140">
    <property type="entry name" value="Nucleic acid-binding proteins"/>
    <property type="match status" value="1"/>
</dbReference>
<dbReference type="SUPFAM" id="SSF52540">
    <property type="entry name" value="P-loop containing nucleoside triphosphate hydrolases"/>
    <property type="match status" value="1"/>
</dbReference>
<dbReference type="GO" id="GO:0005524">
    <property type="term" value="F:ATP binding"/>
    <property type="evidence" value="ECO:0007669"/>
    <property type="project" value="UniProtKB-KW"/>
</dbReference>
<dbReference type="KEGG" id="sgp:SpiGrapes_1167"/>
<dbReference type="PANTHER" id="PTHR43875:SF1">
    <property type="entry name" value="OSMOPROTECTIVE COMPOUNDS UPTAKE ATP-BINDING PROTEIN GGTA"/>
    <property type="match status" value="1"/>
</dbReference>
<dbReference type="OrthoDB" id="9802264at2"/>
<keyword evidence="3" id="KW-0067">ATP-binding</keyword>
<dbReference type="InterPro" id="IPR012340">
    <property type="entry name" value="NA-bd_OB-fold"/>
</dbReference>
<evidence type="ECO:0000256" key="1">
    <source>
        <dbReference type="ARBA" id="ARBA00022448"/>
    </source>
</evidence>
<evidence type="ECO:0000313" key="6">
    <source>
        <dbReference type="Proteomes" id="UP000005632"/>
    </source>
</evidence>
<dbReference type="GO" id="GO:0055052">
    <property type="term" value="C:ATP-binding cassette (ABC) transporter complex, substrate-binding subunit-containing"/>
    <property type="evidence" value="ECO:0007669"/>
    <property type="project" value="TreeGrafter"/>
</dbReference>
<feature type="domain" description="ABC transporter" evidence="4">
    <location>
        <begin position="4"/>
        <end position="235"/>
    </location>
</feature>
<dbReference type="PANTHER" id="PTHR43875">
    <property type="entry name" value="MALTODEXTRIN IMPORT ATP-BINDING PROTEIN MSMX"/>
    <property type="match status" value="1"/>
</dbReference>
<evidence type="ECO:0000256" key="3">
    <source>
        <dbReference type="ARBA" id="ARBA00022840"/>
    </source>
</evidence>
<dbReference type="NCBIfam" id="NF008653">
    <property type="entry name" value="PRK11650.1"/>
    <property type="match status" value="1"/>
</dbReference>
<dbReference type="InterPro" id="IPR003593">
    <property type="entry name" value="AAA+_ATPase"/>
</dbReference>
<evidence type="ECO:0000313" key="5">
    <source>
        <dbReference type="EMBL" id="AEV28984.1"/>
    </source>
</evidence>
<gene>
    <name evidence="5" type="ordered locus">SpiGrapes_1167</name>
</gene>
<reference evidence="5 6" key="1">
    <citation type="submission" date="2011-11" db="EMBL/GenBank/DDBJ databases">
        <title>Complete sequence of Spirochaeta sp. grapes.</title>
        <authorList>
            <consortium name="US DOE Joint Genome Institute"/>
            <person name="Lucas S."/>
            <person name="Han J."/>
            <person name="Lapidus A."/>
            <person name="Cheng J.-F."/>
            <person name="Goodwin L."/>
            <person name="Pitluck S."/>
            <person name="Peters L."/>
            <person name="Ovchinnikova G."/>
            <person name="Munk A.C."/>
            <person name="Detter J.C."/>
            <person name="Han C."/>
            <person name="Tapia R."/>
            <person name="Land M."/>
            <person name="Hauser L."/>
            <person name="Kyrpides N."/>
            <person name="Ivanova N."/>
            <person name="Pagani I."/>
            <person name="Ritalahtilisa K."/>
            <person name="Loeffler F."/>
            <person name="Woyke T."/>
        </authorList>
    </citation>
    <scope>NUCLEOTIDE SEQUENCE [LARGE SCALE GENOMIC DNA]</scope>
    <source>
        <strain evidence="6">ATCC BAA-1885 / DSM 22778 / Grapes</strain>
    </source>
</reference>
<dbReference type="InterPro" id="IPR015855">
    <property type="entry name" value="ABC_transpr_MalK-like"/>
</dbReference>
<dbReference type="GO" id="GO:0140359">
    <property type="term" value="F:ABC-type transporter activity"/>
    <property type="evidence" value="ECO:0007669"/>
    <property type="project" value="InterPro"/>
</dbReference>
<protein>
    <submittedName>
        <fullName evidence="5">ATPase component of ABC-type sugar transporter</fullName>
    </submittedName>
</protein>
<dbReference type="AlphaFoldDB" id="G8QSM3"/>
<proteinExistence type="predicted"/>
<keyword evidence="2" id="KW-0547">Nucleotide-binding</keyword>
<evidence type="ECO:0000256" key="2">
    <source>
        <dbReference type="ARBA" id="ARBA00022741"/>
    </source>
</evidence>
<dbReference type="Gene3D" id="3.40.50.300">
    <property type="entry name" value="P-loop containing nucleotide triphosphate hydrolases"/>
    <property type="match status" value="1"/>
</dbReference>
<dbReference type="InterPro" id="IPR003439">
    <property type="entry name" value="ABC_transporter-like_ATP-bd"/>
</dbReference>
<keyword evidence="1" id="KW-0813">Transport</keyword>